<reference evidence="1 2" key="1">
    <citation type="submission" date="2021-06" db="EMBL/GenBank/DDBJ databases">
        <title>Genome sequence of Babesia caballi.</title>
        <authorList>
            <person name="Yamagishi J."/>
            <person name="Kidaka T."/>
            <person name="Ochi A."/>
        </authorList>
    </citation>
    <scope>NUCLEOTIDE SEQUENCE [LARGE SCALE GENOMIC DNA]</scope>
    <source>
        <strain evidence="1">USDA-D6B2</strain>
    </source>
</reference>
<organism evidence="1 2">
    <name type="scientific">Babesia caballi</name>
    <dbReference type="NCBI Taxonomy" id="5871"/>
    <lineage>
        <taxon>Eukaryota</taxon>
        <taxon>Sar</taxon>
        <taxon>Alveolata</taxon>
        <taxon>Apicomplexa</taxon>
        <taxon>Aconoidasida</taxon>
        <taxon>Piroplasmida</taxon>
        <taxon>Babesiidae</taxon>
        <taxon>Babesia</taxon>
    </lineage>
</organism>
<evidence type="ECO:0000313" key="1">
    <source>
        <dbReference type="EMBL" id="GIX65038.1"/>
    </source>
</evidence>
<dbReference type="EMBL" id="BPLF01000004">
    <property type="protein sequence ID" value="GIX65038.1"/>
    <property type="molecule type" value="Genomic_DNA"/>
</dbReference>
<gene>
    <name evidence="1" type="ORF">BcabD6B2_44730</name>
</gene>
<dbReference type="Proteomes" id="UP001497744">
    <property type="component" value="Unassembled WGS sequence"/>
</dbReference>
<dbReference type="RefSeq" id="XP_067717107.1">
    <property type="nucleotide sequence ID" value="XM_067861006.1"/>
</dbReference>
<dbReference type="AlphaFoldDB" id="A0AAV4LXZ1"/>
<proteinExistence type="predicted"/>
<protein>
    <submittedName>
        <fullName evidence="1">Uncharacterized protein</fullName>
    </submittedName>
</protein>
<accession>A0AAV4LXZ1</accession>
<dbReference type="GeneID" id="94196519"/>
<comment type="caution">
    <text evidence="1">The sequence shown here is derived from an EMBL/GenBank/DDBJ whole genome shotgun (WGS) entry which is preliminary data.</text>
</comment>
<sequence length="253" mass="27729">MGYPTLTVVPSNLKEAIDWLDAVKNNGDPADIISLGAAVHDLLYRYPSEPGKLAFVEEVKAIVKKFFEKPELVELEPIHSVLQRYYNSHCDDQGGWSYFFWSSKPNEPTNVVVDQCLTTDDVTEVIDSLACRIEDFTSRLKPSGNDVSAYDSTANWADSCDADERLCAEIFVGIAPLYYAGLRALAAICKTAHHVAGPIGVEGNKLGALLSHMGFTVSSSDTDTRGEDICKSLALPKETLNDVYDLAGFYAFC</sequence>
<keyword evidence="2" id="KW-1185">Reference proteome</keyword>
<name>A0AAV4LXZ1_BABCB</name>
<evidence type="ECO:0000313" key="2">
    <source>
        <dbReference type="Proteomes" id="UP001497744"/>
    </source>
</evidence>